<comment type="caution">
    <text evidence="2">The sequence shown here is derived from an EMBL/GenBank/DDBJ whole genome shotgun (WGS) entry which is preliminary data.</text>
</comment>
<gene>
    <name evidence="2" type="ORF">Cgig2_025527</name>
</gene>
<feature type="region of interest" description="Disordered" evidence="1">
    <location>
        <begin position="106"/>
        <end position="159"/>
    </location>
</feature>
<name>A0A9Q1KAZ9_9CARY</name>
<organism evidence="2 3">
    <name type="scientific">Carnegiea gigantea</name>
    <dbReference type="NCBI Taxonomy" id="171969"/>
    <lineage>
        <taxon>Eukaryota</taxon>
        <taxon>Viridiplantae</taxon>
        <taxon>Streptophyta</taxon>
        <taxon>Embryophyta</taxon>
        <taxon>Tracheophyta</taxon>
        <taxon>Spermatophyta</taxon>
        <taxon>Magnoliopsida</taxon>
        <taxon>eudicotyledons</taxon>
        <taxon>Gunneridae</taxon>
        <taxon>Pentapetalae</taxon>
        <taxon>Caryophyllales</taxon>
        <taxon>Cactineae</taxon>
        <taxon>Cactaceae</taxon>
        <taxon>Cactoideae</taxon>
        <taxon>Echinocereeae</taxon>
        <taxon>Carnegiea</taxon>
    </lineage>
</organism>
<dbReference type="Proteomes" id="UP001153076">
    <property type="component" value="Unassembled WGS sequence"/>
</dbReference>
<protein>
    <submittedName>
        <fullName evidence="2">Uncharacterized protein</fullName>
    </submittedName>
</protein>
<evidence type="ECO:0000313" key="2">
    <source>
        <dbReference type="EMBL" id="KAJ8440048.1"/>
    </source>
</evidence>
<dbReference type="EMBL" id="JAKOGI010000200">
    <property type="protein sequence ID" value="KAJ8440048.1"/>
    <property type="molecule type" value="Genomic_DNA"/>
</dbReference>
<reference evidence="2" key="1">
    <citation type="submission" date="2022-04" db="EMBL/GenBank/DDBJ databases">
        <title>Carnegiea gigantea Genome sequencing and assembly v2.</title>
        <authorList>
            <person name="Copetti D."/>
            <person name="Sanderson M.J."/>
            <person name="Burquez A."/>
            <person name="Wojciechowski M.F."/>
        </authorList>
    </citation>
    <scope>NUCLEOTIDE SEQUENCE</scope>
    <source>
        <strain evidence="2">SGP5-SGP5p</strain>
        <tissue evidence="2">Aerial part</tissue>
    </source>
</reference>
<accession>A0A9Q1KAZ9</accession>
<sequence length="239" mass="26940">MAMSWSAGQKSSETGSVHHGRLPQKLYDYHNRYPLIAVAFGLWPINTHALSIANALEGLTLGRSFEHGKALHKAQKGLTLSRAASTPYATHSGKSPWFEEQELTFRFREEHPKRGKSSPRRRKEYPPKQSVTRECSRSPPMRGCGAPHAEKAAPMATTPKPHNIRKYCEFHEQNGHTTVERSFTNLLTRDNRPFRKAIGKEPLTKGKINPQKGPWEKKYSTEIIATMVGGYIKGISHVM</sequence>
<evidence type="ECO:0000256" key="1">
    <source>
        <dbReference type="SAM" id="MobiDB-lite"/>
    </source>
</evidence>
<evidence type="ECO:0000313" key="3">
    <source>
        <dbReference type="Proteomes" id="UP001153076"/>
    </source>
</evidence>
<dbReference type="AlphaFoldDB" id="A0A9Q1KAZ9"/>
<feature type="compositionally biased region" description="Basic residues" evidence="1">
    <location>
        <begin position="113"/>
        <end position="123"/>
    </location>
</feature>
<keyword evidence="3" id="KW-1185">Reference proteome</keyword>
<proteinExistence type="predicted"/>